<dbReference type="KEGG" id="cwa:CwatDRAFT_2837"/>
<evidence type="ECO:0000256" key="7">
    <source>
        <dbReference type="PROSITE-ProRule" id="PRU00775"/>
    </source>
</evidence>
<evidence type="ECO:0000256" key="1">
    <source>
        <dbReference type="ARBA" id="ARBA00004445"/>
    </source>
</evidence>
<dbReference type="OrthoDB" id="420396at2"/>
<name>Q4C208_CROWT</name>
<dbReference type="Gene3D" id="1.10.3130.20">
    <property type="entry name" value="Phycobilisome linker domain"/>
    <property type="match status" value="1"/>
</dbReference>
<dbReference type="Pfam" id="PF01383">
    <property type="entry name" value="CpcD"/>
    <property type="match status" value="1"/>
</dbReference>
<keyword evidence="6" id="KW-0472">Membrane</keyword>
<feature type="domain" description="CpcD-like" evidence="8">
    <location>
        <begin position="208"/>
        <end position="259"/>
    </location>
</feature>
<evidence type="ECO:0000256" key="5">
    <source>
        <dbReference type="ARBA" id="ARBA00023078"/>
    </source>
</evidence>
<feature type="domain" description="PBS-linker" evidence="9">
    <location>
        <begin position="1"/>
        <end position="174"/>
    </location>
</feature>
<accession>Q4C208</accession>
<keyword evidence="3" id="KW-0042">Antenna complex</keyword>
<gene>
    <name evidence="10" type="ORF">CwatDRAFT_2837</name>
</gene>
<dbReference type="PIRSF" id="PIRSF005898">
    <property type="entry name" value="Phycobilisome_CpeC/CpcI"/>
    <property type="match status" value="1"/>
</dbReference>
<keyword evidence="11" id="KW-1185">Reference proteome</keyword>
<dbReference type="InterPro" id="IPR038255">
    <property type="entry name" value="PBS_linker_sf"/>
</dbReference>
<reference evidence="10" key="1">
    <citation type="submission" date="2004-02" db="EMBL/GenBank/DDBJ databases">
        <authorList>
            <consortium name="DOE Joint Genome Institute"/>
        </authorList>
    </citation>
    <scope>NUCLEOTIDE SEQUENCE [LARGE SCALE GENOMIC DNA]</scope>
    <source>
        <strain evidence="10">WH 8501</strain>
    </source>
</reference>
<sequence length="261" mass="29081">MSILTASDILGTEPLELRPNYTEDDLQQIIRAVYRQVLGNQHLMEGDRLSSAEAQLRNGDITVRGFVRAVAQSSLYQSLFFHSASQYRFIELSFKHFLGRPPQSQEEVSEHVQIYNEGGYEAEINSYLDSDEYAQSFGENIVPYPRSIRSVVGLTNETFNRTFSLLRGPANNDSSNNNARLISSIAANLATPIKPIAVGNGANYDNTGKRFRIAFSSKQGAARINKFSCQERVISYDQMSKTVQSIHKSGGTILKITEVVS</sequence>
<dbReference type="InterPro" id="IPR008213">
    <property type="entry name" value="CpcD-like_dom"/>
</dbReference>
<evidence type="ECO:0000256" key="4">
    <source>
        <dbReference type="ARBA" id="ARBA00022738"/>
    </source>
</evidence>
<dbReference type="InterPro" id="IPR001297">
    <property type="entry name" value="PBS_linker_dom"/>
</dbReference>
<dbReference type="EMBL" id="AADV02000035">
    <property type="protein sequence ID" value="EAM50181.1"/>
    <property type="molecule type" value="Genomic_DNA"/>
</dbReference>
<keyword evidence="2" id="KW-0602">Photosynthesis</keyword>
<evidence type="ECO:0000256" key="6">
    <source>
        <dbReference type="ARBA" id="ARBA00023136"/>
    </source>
</evidence>
<keyword evidence="4 7" id="KW-0605">Phycobilisome</keyword>
<dbReference type="AlphaFoldDB" id="Q4C208"/>
<dbReference type="PROSITE" id="PS51441">
    <property type="entry name" value="CPCD_LIKE"/>
    <property type="match status" value="1"/>
</dbReference>
<dbReference type="SMART" id="SM01094">
    <property type="entry name" value="CpcD"/>
    <property type="match status" value="1"/>
</dbReference>
<dbReference type="GO" id="GO:0030089">
    <property type="term" value="C:phycobilisome"/>
    <property type="evidence" value="ECO:0007669"/>
    <property type="project" value="UniProtKB-UniRule"/>
</dbReference>
<dbReference type="PANTHER" id="PTHR34011:SF6">
    <property type="entry name" value="PHYCOBILIPROTEIN APCE"/>
    <property type="match status" value="1"/>
</dbReference>
<reference evidence="10" key="2">
    <citation type="submission" date="2005-06" db="EMBL/GenBank/DDBJ databases">
        <title>Sequencing of the draft genome and assembly of Crocosphaera watsonii WH 8501.</title>
        <authorList>
            <consortium name="US DOE Joint Genome Institute (JGI-PGF)"/>
            <person name="Copeland A."/>
            <person name="Lucas S."/>
            <person name="Lapidus A."/>
            <person name="Barry K."/>
            <person name="Detter C."/>
            <person name="Glavina T."/>
            <person name="Hammon N."/>
            <person name="Israni S."/>
            <person name="Pitluck S."/>
            <person name="Richardson P."/>
        </authorList>
    </citation>
    <scope>NUCLEOTIDE SEQUENCE [LARGE SCALE GENOMIC DNA]</scope>
    <source>
        <strain evidence="10">WH 8501</strain>
    </source>
</reference>
<comment type="subcellular location">
    <subcellularLocation>
        <location evidence="1">Cellular thylakoid membrane</location>
        <topology evidence="1">Peripheral membrane protein</topology>
        <orientation evidence="1">Cytoplasmic side</orientation>
    </subcellularLocation>
</comment>
<dbReference type="Proteomes" id="UP000003922">
    <property type="component" value="Unassembled WGS sequence"/>
</dbReference>
<comment type="similarity">
    <text evidence="7">Belongs to the phycobilisome linker protein family.</text>
</comment>
<evidence type="ECO:0000313" key="11">
    <source>
        <dbReference type="Proteomes" id="UP000003922"/>
    </source>
</evidence>
<evidence type="ECO:0000259" key="8">
    <source>
        <dbReference type="PROSITE" id="PS51441"/>
    </source>
</evidence>
<protein>
    <submittedName>
        <fullName evidence="10">Phycobilisome linker polypeptide:CpcD phycobilisome linker-like</fullName>
    </submittedName>
</protein>
<organism evidence="10 11">
    <name type="scientific">Crocosphaera watsonii WH 8501</name>
    <dbReference type="NCBI Taxonomy" id="165597"/>
    <lineage>
        <taxon>Bacteria</taxon>
        <taxon>Bacillati</taxon>
        <taxon>Cyanobacteriota</taxon>
        <taxon>Cyanophyceae</taxon>
        <taxon>Oscillatoriophycideae</taxon>
        <taxon>Chroococcales</taxon>
        <taxon>Aphanothecaceae</taxon>
        <taxon>Crocosphaera</taxon>
    </lineage>
</organism>
<dbReference type="Pfam" id="PF00427">
    <property type="entry name" value="PBS_linker_poly"/>
    <property type="match status" value="1"/>
</dbReference>
<evidence type="ECO:0000256" key="2">
    <source>
        <dbReference type="ARBA" id="ARBA00022531"/>
    </source>
</evidence>
<evidence type="ECO:0000259" key="9">
    <source>
        <dbReference type="PROSITE" id="PS51445"/>
    </source>
</evidence>
<evidence type="ECO:0000256" key="3">
    <source>
        <dbReference type="ARBA" id="ARBA00022549"/>
    </source>
</evidence>
<comment type="caution">
    <text evidence="10">The sequence shown here is derived from an EMBL/GenBank/DDBJ whole genome shotgun (WGS) entry which is preliminary data.</text>
</comment>
<dbReference type="InterPro" id="IPR016470">
    <property type="entry name" value="Phycobilisome"/>
</dbReference>
<dbReference type="GO" id="GO:0015979">
    <property type="term" value="P:photosynthesis"/>
    <property type="evidence" value="ECO:0007669"/>
    <property type="project" value="UniProtKB-KW"/>
</dbReference>
<dbReference type="RefSeq" id="WP_007306120.1">
    <property type="nucleotide sequence ID" value="NZ_AADV02000035.1"/>
</dbReference>
<keyword evidence="5" id="KW-0793">Thylakoid</keyword>
<dbReference type="PROSITE" id="PS51445">
    <property type="entry name" value="PBS_LINKER"/>
    <property type="match status" value="1"/>
</dbReference>
<dbReference type="GO" id="GO:0031676">
    <property type="term" value="C:plasma membrane-derived thylakoid membrane"/>
    <property type="evidence" value="ECO:0007669"/>
    <property type="project" value="UniProtKB-SubCell"/>
</dbReference>
<dbReference type="PANTHER" id="PTHR34011">
    <property type="entry name" value="PHYCOBILISOME 32.1 KDA LINKER POLYPEPTIDE, PHYCOCYANIN-ASSOCIATED, ROD 2-RELATED"/>
    <property type="match status" value="1"/>
</dbReference>
<proteinExistence type="inferred from homology"/>
<evidence type="ECO:0000313" key="10">
    <source>
        <dbReference type="EMBL" id="EAM50181.1"/>
    </source>
</evidence>
<reference evidence="10" key="3">
    <citation type="submission" date="2016-12" db="EMBL/GenBank/DDBJ databases">
        <title>Annotation of the draft genome assembly of Crocosphaera watsonii WH 8501.</title>
        <authorList>
            <consortium name="US DOE Joint Genome Institute (JGI-ORNL)"/>
            <person name="Larimer F."/>
            <person name="Land M."/>
        </authorList>
    </citation>
    <scope>NUCLEOTIDE SEQUENCE</scope>
    <source>
        <strain evidence="10">WH 8501</strain>
    </source>
</reference>